<dbReference type="Proteomes" id="UP000201838">
    <property type="component" value="Unassembled WGS sequence"/>
</dbReference>
<evidence type="ECO:0000313" key="2">
    <source>
        <dbReference type="EMBL" id="SMX22527.1"/>
    </source>
</evidence>
<dbReference type="RefSeq" id="WP_093972533.1">
    <property type="nucleotide sequence ID" value="NZ_FXXQ01000002.1"/>
</dbReference>
<dbReference type="OrthoDB" id="7659063at2"/>
<dbReference type="EMBL" id="FXXQ01000002">
    <property type="protein sequence ID" value="SMX22527.1"/>
    <property type="molecule type" value="Genomic_DNA"/>
</dbReference>
<evidence type="ECO:0000313" key="3">
    <source>
        <dbReference type="Proteomes" id="UP000201838"/>
    </source>
</evidence>
<proteinExistence type="predicted"/>
<accession>A0A238IVU7</accession>
<feature type="chain" id="PRO_5012918211" description="Lipoprotein" evidence="1">
    <location>
        <begin position="22"/>
        <end position="86"/>
    </location>
</feature>
<protein>
    <recommendedName>
        <fullName evidence="4">Lipoprotein</fullName>
    </recommendedName>
</protein>
<gene>
    <name evidence="2" type="ORF">BOA8489_00624</name>
</gene>
<sequence>MKNIFRCFGLCAILSACDASATDNNGFIRELPEEAIALAAPNQNLQAVELPEDDNCYWYQHVGPVETTMLPLLSNRGRRICVQREI</sequence>
<evidence type="ECO:0000256" key="1">
    <source>
        <dbReference type="SAM" id="SignalP"/>
    </source>
</evidence>
<reference evidence="2 3" key="1">
    <citation type="submission" date="2017-05" db="EMBL/GenBank/DDBJ databases">
        <authorList>
            <person name="Song R."/>
            <person name="Chenine A.L."/>
            <person name="Ruprecht R.M."/>
        </authorList>
    </citation>
    <scope>NUCLEOTIDE SEQUENCE [LARGE SCALE GENOMIC DNA]</scope>
    <source>
        <strain evidence="2 3">CECT 8489</strain>
    </source>
</reference>
<organism evidence="2 3">
    <name type="scientific">Boseongicola aestuarii</name>
    <dbReference type="NCBI Taxonomy" id="1470561"/>
    <lineage>
        <taxon>Bacteria</taxon>
        <taxon>Pseudomonadati</taxon>
        <taxon>Pseudomonadota</taxon>
        <taxon>Alphaproteobacteria</taxon>
        <taxon>Rhodobacterales</taxon>
        <taxon>Paracoccaceae</taxon>
        <taxon>Boseongicola</taxon>
    </lineage>
</organism>
<dbReference type="PROSITE" id="PS51257">
    <property type="entry name" value="PROKAR_LIPOPROTEIN"/>
    <property type="match status" value="1"/>
</dbReference>
<evidence type="ECO:0008006" key="4">
    <source>
        <dbReference type="Google" id="ProtNLM"/>
    </source>
</evidence>
<keyword evidence="3" id="KW-1185">Reference proteome</keyword>
<name>A0A238IVU7_9RHOB</name>
<keyword evidence="1" id="KW-0732">Signal</keyword>
<feature type="signal peptide" evidence="1">
    <location>
        <begin position="1"/>
        <end position="21"/>
    </location>
</feature>
<dbReference type="AlphaFoldDB" id="A0A238IVU7"/>